<keyword evidence="1" id="KW-0963">Cytoplasm</keyword>
<evidence type="ECO:0000313" key="8">
    <source>
        <dbReference type="Proteomes" id="UP000679284"/>
    </source>
</evidence>
<feature type="domain" description="Methyltransferase small" evidence="6">
    <location>
        <begin position="153"/>
        <end position="311"/>
    </location>
</feature>
<keyword evidence="8" id="KW-1185">Reference proteome</keyword>
<dbReference type="PANTHER" id="PTHR47816">
    <property type="entry name" value="RIBOSOMAL RNA SMALL SUBUNIT METHYLTRANSFERASE C"/>
    <property type="match status" value="1"/>
</dbReference>
<protein>
    <submittedName>
        <fullName evidence="7">Methyltransferase</fullName>
    </submittedName>
</protein>
<dbReference type="InterPro" id="IPR046977">
    <property type="entry name" value="RsmC/RlmG"/>
</dbReference>
<dbReference type="GO" id="GO:0008170">
    <property type="term" value="F:N-methyltransferase activity"/>
    <property type="evidence" value="ECO:0007669"/>
    <property type="project" value="UniProtKB-ARBA"/>
</dbReference>
<dbReference type="RefSeq" id="WP_211784091.1">
    <property type="nucleotide sequence ID" value="NZ_CP047289.1"/>
</dbReference>
<dbReference type="PROSITE" id="PS00092">
    <property type="entry name" value="N6_MTASE"/>
    <property type="match status" value="1"/>
</dbReference>
<evidence type="ECO:0000256" key="4">
    <source>
        <dbReference type="ARBA" id="ARBA00022679"/>
    </source>
</evidence>
<evidence type="ECO:0000256" key="2">
    <source>
        <dbReference type="ARBA" id="ARBA00022552"/>
    </source>
</evidence>
<dbReference type="GO" id="GO:0032259">
    <property type="term" value="P:methylation"/>
    <property type="evidence" value="ECO:0007669"/>
    <property type="project" value="UniProtKB-KW"/>
</dbReference>
<proteinExistence type="predicted"/>
<dbReference type="PANTHER" id="PTHR47816:SF4">
    <property type="entry name" value="RIBOSOMAL RNA SMALL SUBUNIT METHYLTRANSFERASE C"/>
    <property type="match status" value="1"/>
</dbReference>
<dbReference type="GO" id="GO:0006364">
    <property type="term" value="P:rRNA processing"/>
    <property type="evidence" value="ECO:0007669"/>
    <property type="project" value="UniProtKB-KW"/>
</dbReference>
<dbReference type="Pfam" id="PF05175">
    <property type="entry name" value="MTS"/>
    <property type="match status" value="1"/>
</dbReference>
<evidence type="ECO:0000256" key="1">
    <source>
        <dbReference type="ARBA" id="ARBA00022490"/>
    </source>
</evidence>
<evidence type="ECO:0000313" key="7">
    <source>
        <dbReference type="EMBL" id="QUS34841.1"/>
    </source>
</evidence>
<gene>
    <name evidence="7" type="ORF">GR316_00295</name>
</gene>
<dbReference type="GO" id="GO:0008757">
    <property type="term" value="F:S-adenosylmethionine-dependent methyltransferase activity"/>
    <property type="evidence" value="ECO:0007669"/>
    <property type="project" value="InterPro"/>
</dbReference>
<accession>A0A8J8SJV3</accession>
<evidence type="ECO:0000256" key="3">
    <source>
        <dbReference type="ARBA" id="ARBA00022603"/>
    </source>
</evidence>
<dbReference type="InterPro" id="IPR007848">
    <property type="entry name" value="Small_mtfrase_dom"/>
</dbReference>
<dbReference type="SUPFAM" id="SSF53335">
    <property type="entry name" value="S-adenosyl-L-methionine-dependent methyltransferases"/>
    <property type="match status" value="1"/>
</dbReference>
<dbReference type="KEGG" id="fap:GR316_00295"/>
<dbReference type="EMBL" id="CP047289">
    <property type="protein sequence ID" value="QUS34841.1"/>
    <property type="molecule type" value="Genomic_DNA"/>
</dbReference>
<evidence type="ECO:0000259" key="6">
    <source>
        <dbReference type="Pfam" id="PF05175"/>
    </source>
</evidence>
<keyword evidence="3 7" id="KW-0489">Methyltransferase</keyword>
<evidence type="ECO:0000256" key="5">
    <source>
        <dbReference type="ARBA" id="ARBA00022691"/>
    </source>
</evidence>
<dbReference type="Gene3D" id="3.40.50.150">
    <property type="entry name" value="Vaccinia Virus protein VP39"/>
    <property type="match status" value="1"/>
</dbReference>
<dbReference type="InterPro" id="IPR002052">
    <property type="entry name" value="DNA_methylase_N6_adenine_CS"/>
</dbReference>
<keyword evidence="4" id="KW-0808">Transferase</keyword>
<name>A0A8J8SJV3_9RHOB</name>
<dbReference type="GO" id="GO:0003676">
    <property type="term" value="F:nucleic acid binding"/>
    <property type="evidence" value="ECO:0007669"/>
    <property type="project" value="InterPro"/>
</dbReference>
<organism evidence="7 8">
    <name type="scientific">Falsirhodobacter algicola</name>
    <dbReference type="NCBI Taxonomy" id="2692330"/>
    <lineage>
        <taxon>Bacteria</taxon>
        <taxon>Pseudomonadati</taxon>
        <taxon>Pseudomonadota</taxon>
        <taxon>Alphaproteobacteria</taxon>
        <taxon>Rhodobacterales</taxon>
        <taxon>Paracoccaceae</taxon>
        <taxon>Falsirhodobacter</taxon>
    </lineage>
</organism>
<dbReference type="InterPro" id="IPR029063">
    <property type="entry name" value="SAM-dependent_MTases_sf"/>
</dbReference>
<dbReference type="AlphaFoldDB" id="A0A8J8SJV3"/>
<keyword evidence="5" id="KW-0949">S-adenosyl-L-methionine</keyword>
<reference evidence="7" key="1">
    <citation type="submission" date="2020-01" db="EMBL/GenBank/DDBJ databases">
        <authorList>
            <person name="Yang Y."/>
            <person name="Kwon Y.M."/>
        </authorList>
    </citation>
    <scope>NUCLEOTIDE SEQUENCE</scope>
    <source>
        <strain evidence="7">PG104</strain>
    </source>
</reference>
<keyword evidence="2" id="KW-0698">rRNA processing</keyword>
<dbReference type="CDD" id="cd02440">
    <property type="entry name" value="AdoMet_MTases"/>
    <property type="match status" value="1"/>
</dbReference>
<sequence length="323" mass="34925">MRAARLELALHSGALVLPQTGRIAVLRPQAGDDLSVLPKDRVTLVQGFRPDHDRFAAAGWDVTVTPPADPAAVLVCLPRAKAEAHALLAEAAAAPLSIVDGQKLDGIDSILRDLRRRGTVSEPVIKAHGKLFTFRADLSDWRAAPRQVDGYETRPGVFSADGPDPASVLLADALPALSGRVIDLGAGWGFLARRALERGARSVDLVEAEADALECARVNVPDPRARFHWADALTWRPEALARHVICNPPFHRGRETDPQLGMAFVAAAARMLAPDGTLWLVANRHLPYADTLARHFRTSTEIGGNGSFRVIRAEHPLKRQEAA</sequence>
<dbReference type="Proteomes" id="UP000679284">
    <property type="component" value="Chromosome"/>
</dbReference>